<evidence type="ECO:0000256" key="2">
    <source>
        <dbReference type="SAM" id="SignalP"/>
    </source>
</evidence>
<dbReference type="AlphaFoldDB" id="A0A3S7H3V4"/>
<dbReference type="GO" id="GO:0004896">
    <property type="term" value="F:cytokine receptor activity"/>
    <property type="evidence" value="ECO:0007669"/>
    <property type="project" value="TreeGrafter"/>
</dbReference>
<gene>
    <name evidence="5" type="primary">CRFB3</name>
</gene>
<feature type="transmembrane region" description="Helical" evidence="1">
    <location>
        <begin position="245"/>
        <end position="270"/>
    </location>
</feature>
<feature type="domain" description="Interferon/interleukin receptor" evidence="4">
    <location>
        <begin position="137"/>
        <end position="236"/>
    </location>
</feature>
<proteinExistence type="evidence at transcript level"/>
<evidence type="ECO:0000313" key="5">
    <source>
        <dbReference type="EMBL" id="AVJ47964.1"/>
    </source>
</evidence>
<keyword evidence="5" id="KW-0675">Receptor</keyword>
<evidence type="ECO:0000256" key="1">
    <source>
        <dbReference type="SAM" id="Phobius"/>
    </source>
</evidence>
<feature type="signal peptide" evidence="2">
    <location>
        <begin position="1"/>
        <end position="22"/>
    </location>
</feature>
<dbReference type="InterPro" id="IPR036116">
    <property type="entry name" value="FN3_sf"/>
</dbReference>
<evidence type="ECO:0000259" key="3">
    <source>
        <dbReference type="Pfam" id="PF01108"/>
    </source>
</evidence>
<dbReference type="GO" id="GO:0005886">
    <property type="term" value="C:plasma membrane"/>
    <property type="evidence" value="ECO:0007669"/>
    <property type="project" value="TreeGrafter"/>
</dbReference>
<dbReference type="Gene3D" id="2.60.40.10">
    <property type="entry name" value="Immunoglobulins"/>
    <property type="match status" value="1"/>
</dbReference>
<dbReference type="InterPro" id="IPR015373">
    <property type="entry name" value="Interferon/interleukin_rcp_dom"/>
</dbReference>
<dbReference type="InterPro" id="IPR003961">
    <property type="entry name" value="FN3_dom"/>
</dbReference>
<evidence type="ECO:0000259" key="4">
    <source>
        <dbReference type="Pfam" id="PF09294"/>
    </source>
</evidence>
<keyword evidence="1" id="KW-1133">Transmembrane helix</keyword>
<protein>
    <submittedName>
        <fullName evidence="5">Cytokine receptor family protein B3</fullName>
    </submittedName>
</protein>
<feature type="chain" id="PRO_5018971344" evidence="2">
    <location>
        <begin position="23"/>
        <end position="302"/>
    </location>
</feature>
<dbReference type="PANTHER" id="PTHR20859">
    <property type="entry name" value="INTERFERON/INTERLEUKIN RECEPTOR"/>
    <property type="match status" value="1"/>
</dbReference>
<dbReference type="Pfam" id="PF01108">
    <property type="entry name" value="Tissue_fac"/>
    <property type="match status" value="1"/>
</dbReference>
<name>A0A3S7H3V4_SINCH</name>
<dbReference type="InterPro" id="IPR013783">
    <property type="entry name" value="Ig-like_fold"/>
</dbReference>
<dbReference type="Pfam" id="PF09294">
    <property type="entry name" value="Interfer-bind"/>
    <property type="match status" value="1"/>
</dbReference>
<dbReference type="InterPro" id="IPR050650">
    <property type="entry name" value="Type-II_Cytokine-TF_Rcpt"/>
</dbReference>
<reference evidence="5" key="1">
    <citation type="submission" date="2017-03" db="EMBL/GenBank/DDBJ databases">
        <title>Characterization of Mandarin fish type I Interferons and their receptors.</title>
        <authorList>
            <person name="Laghari Z.A."/>
            <person name="Chen S.N."/>
            <person name="Li L."/>
            <person name="Huo H.J."/>
            <person name="Hou J."/>
            <person name="Nie P."/>
        </authorList>
    </citation>
    <scope>NUCLEOTIDE SEQUENCE</scope>
</reference>
<keyword evidence="1" id="KW-0812">Transmembrane</keyword>
<feature type="domain" description="Fibronectin type-III" evidence="3">
    <location>
        <begin position="30"/>
        <end position="125"/>
    </location>
</feature>
<sequence length="302" mass="33299">MMGLWMLLLLHLHLGNAPWTEGVEEGGGLHVVCVSLPAPSNVSISSFNMEHTLSFLPGPETPSNTHFTVEILKQLHLRKNLWRSVAGCSELTAGQTCNLTRAFKDPLNQYRARVQAFTPIQKSNWTVSGRFQPLSDTVLGPPDVSVSGCGNCLLLQLRVPTTRGLQQHQQLKDLYRQLVLHVQRTRDGARFRLTLPYKEENVITYLQPGVEYCVTVSVTSLFNSNSVASKPYCAFTSPPQARSSLYVVFGLLAAFCALGFLLIGLVVYSGQMSLELLKRRLPRTLSYFLIQGQNGGSGPPGP</sequence>
<dbReference type="SUPFAM" id="SSF49265">
    <property type="entry name" value="Fibronectin type III"/>
    <property type="match status" value="2"/>
</dbReference>
<organism evidence="5">
    <name type="scientific">Siniperca chuatsi</name>
    <name type="common">Mandarin fish</name>
    <dbReference type="NCBI Taxonomy" id="119488"/>
    <lineage>
        <taxon>Eukaryota</taxon>
        <taxon>Metazoa</taxon>
        <taxon>Chordata</taxon>
        <taxon>Craniata</taxon>
        <taxon>Vertebrata</taxon>
        <taxon>Euteleostomi</taxon>
        <taxon>Actinopterygii</taxon>
        <taxon>Neopterygii</taxon>
        <taxon>Teleostei</taxon>
        <taxon>Neoteleostei</taxon>
        <taxon>Acanthomorphata</taxon>
        <taxon>Eupercaria</taxon>
        <taxon>Centrarchiformes</taxon>
        <taxon>Centrarchoidei</taxon>
        <taxon>Sinipercidae</taxon>
        <taxon>Siniperca</taxon>
    </lineage>
</organism>
<dbReference type="EMBL" id="KY768919">
    <property type="protein sequence ID" value="AVJ47964.1"/>
    <property type="molecule type" value="mRNA"/>
</dbReference>
<keyword evidence="1" id="KW-0472">Membrane</keyword>
<keyword evidence="2" id="KW-0732">Signal</keyword>
<dbReference type="PANTHER" id="PTHR20859:SF53">
    <property type="entry name" value="INTERLEUKIN-22 RECEPTOR SUBUNIT ALPHA-1"/>
    <property type="match status" value="1"/>
</dbReference>
<accession>A0A3S7H3V4</accession>